<feature type="region of interest" description="Disordered" evidence="2">
    <location>
        <begin position="61"/>
        <end position="81"/>
    </location>
</feature>
<keyword evidence="5" id="KW-1185">Reference proteome</keyword>
<dbReference type="InterPro" id="IPR000980">
    <property type="entry name" value="SH2"/>
</dbReference>
<dbReference type="AlphaFoldDB" id="A0A3B4X311"/>
<evidence type="ECO:0000313" key="4">
    <source>
        <dbReference type="Ensembl" id="ENSSLDP00000011949.1"/>
    </source>
</evidence>
<evidence type="ECO:0000256" key="1">
    <source>
        <dbReference type="PROSITE-ProRule" id="PRU00191"/>
    </source>
</evidence>
<dbReference type="Gene3D" id="3.30.505.10">
    <property type="entry name" value="SH2 domain"/>
    <property type="match status" value="1"/>
</dbReference>
<dbReference type="PRINTS" id="PR00401">
    <property type="entry name" value="SH2DOMAIN"/>
</dbReference>
<dbReference type="PROSITE" id="PS50001">
    <property type="entry name" value="SH2"/>
    <property type="match status" value="1"/>
</dbReference>
<dbReference type="Pfam" id="PF00017">
    <property type="entry name" value="SH2"/>
    <property type="match status" value="1"/>
</dbReference>
<accession>A0A3B4X311</accession>
<name>A0A3B4X311_SERLL</name>
<dbReference type="Ensembl" id="ENSSLDT00000012388.1">
    <property type="protein sequence ID" value="ENSSLDP00000011949.1"/>
    <property type="gene ID" value="ENSSLDG00000009527.1"/>
</dbReference>
<evidence type="ECO:0000313" key="5">
    <source>
        <dbReference type="Proteomes" id="UP000261360"/>
    </source>
</evidence>
<dbReference type="SUPFAM" id="SSF55550">
    <property type="entry name" value="SH2 domain"/>
    <property type="match status" value="1"/>
</dbReference>
<dbReference type="InterPro" id="IPR036860">
    <property type="entry name" value="SH2_dom_sf"/>
</dbReference>
<protein>
    <recommendedName>
        <fullName evidence="3">SH2 domain-containing protein</fullName>
    </recommendedName>
</protein>
<reference evidence="4" key="2">
    <citation type="submission" date="2025-09" db="UniProtKB">
        <authorList>
            <consortium name="Ensembl"/>
        </authorList>
    </citation>
    <scope>IDENTIFICATION</scope>
</reference>
<evidence type="ECO:0000259" key="3">
    <source>
        <dbReference type="PROSITE" id="PS50001"/>
    </source>
</evidence>
<reference evidence="4" key="1">
    <citation type="submission" date="2025-08" db="UniProtKB">
        <authorList>
            <consortium name="Ensembl"/>
        </authorList>
    </citation>
    <scope>IDENTIFICATION</scope>
</reference>
<evidence type="ECO:0000256" key="2">
    <source>
        <dbReference type="SAM" id="MobiDB-lite"/>
    </source>
</evidence>
<keyword evidence="1" id="KW-0727">SH2 domain</keyword>
<organism evidence="4 5">
    <name type="scientific">Seriola lalandi dorsalis</name>
    <dbReference type="NCBI Taxonomy" id="1841481"/>
    <lineage>
        <taxon>Eukaryota</taxon>
        <taxon>Metazoa</taxon>
        <taxon>Chordata</taxon>
        <taxon>Craniata</taxon>
        <taxon>Vertebrata</taxon>
        <taxon>Euteleostomi</taxon>
        <taxon>Actinopterygii</taxon>
        <taxon>Neopterygii</taxon>
        <taxon>Teleostei</taxon>
        <taxon>Neoteleostei</taxon>
        <taxon>Acanthomorphata</taxon>
        <taxon>Carangaria</taxon>
        <taxon>Carangiformes</taxon>
        <taxon>Carangidae</taxon>
        <taxon>Seriola</taxon>
    </lineage>
</organism>
<dbReference type="GeneTree" id="ENSGT01120000278058"/>
<proteinExistence type="predicted"/>
<dbReference type="STRING" id="1841481.ENSSLDP00000011949"/>
<feature type="domain" description="SH2" evidence="3">
    <location>
        <begin position="24"/>
        <end position="63"/>
    </location>
</feature>
<dbReference type="Proteomes" id="UP000261360">
    <property type="component" value="Unplaced"/>
</dbReference>
<sequence>MLAHVTHSSLLRPLCVSLSSLIRWYYGNINRVKAEKLLLASQNKDGSFLVRISESHSDEYTISGKQHHHSHTDVSILSSDL</sequence>